<proteinExistence type="predicted"/>
<evidence type="ECO:0000313" key="1">
    <source>
        <dbReference type="EMBL" id="KAF0930289.1"/>
    </source>
</evidence>
<reference evidence="1 2" key="1">
    <citation type="submission" date="2019-11" db="EMBL/GenBank/DDBJ databases">
        <title>Whole genome sequence of Oryza granulata.</title>
        <authorList>
            <person name="Li W."/>
        </authorList>
    </citation>
    <scope>NUCLEOTIDE SEQUENCE [LARGE SCALE GENOMIC DNA]</scope>
    <source>
        <strain evidence="2">cv. Menghai</strain>
        <tissue evidence="1">Leaf</tissue>
    </source>
</reference>
<organism evidence="1 2">
    <name type="scientific">Oryza meyeriana var. granulata</name>
    <dbReference type="NCBI Taxonomy" id="110450"/>
    <lineage>
        <taxon>Eukaryota</taxon>
        <taxon>Viridiplantae</taxon>
        <taxon>Streptophyta</taxon>
        <taxon>Embryophyta</taxon>
        <taxon>Tracheophyta</taxon>
        <taxon>Spermatophyta</taxon>
        <taxon>Magnoliopsida</taxon>
        <taxon>Liliopsida</taxon>
        <taxon>Poales</taxon>
        <taxon>Poaceae</taxon>
        <taxon>BOP clade</taxon>
        <taxon>Oryzoideae</taxon>
        <taxon>Oryzeae</taxon>
        <taxon>Oryzinae</taxon>
        <taxon>Oryza</taxon>
        <taxon>Oryza meyeriana</taxon>
    </lineage>
</organism>
<gene>
    <name evidence="1" type="ORF">E2562_031935</name>
</gene>
<protein>
    <submittedName>
        <fullName evidence="1">Uncharacterized protein</fullName>
    </submittedName>
</protein>
<name>A0A6G1F0C0_9ORYZ</name>
<dbReference type="Proteomes" id="UP000479710">
    <property type="component" value="Unassembled WGS sequence"/>
</dbReference>
<dbReference type="EMBL" id="SPHZ02000002">
    <property type="protein sequence ID" value="KAF0930289.1"/>
    <property type="molecule type" value="Genomic_DNA"/>
</dbReference>
<keyword evidence="2" id="KW-1185">Reference proteome</keyword>
<dbReference type="AlphaFoldDB" id="A0A6G1F0C0"/>
<evidence type="ECO:0000313" key="2">
    <source>
        <dbReference type="Proteomes" id="UP000479710"/>
    </source>
</evidence>
<accession>A0A6G1F0C0</accession>
<sequence length="89" mass="9317">MNGSLDPTTVFLVSSGCAILPDCLDSFPLQPAATADQANSSSAAIISRSRTGGSFITVTYQMLLSSQGCNMLKNATNMFKAALETHILT</sequence>
<comment type="caution">
    <text evidence="1">The sequence shown here is derived from an EMBL/GenBank/DDBJ whole genome shotgun (WGS) entry which is preliminary data.</text>
</comment>